<dbReference type="InterPro" id="IPR004948">
    <property type="entry name" value="Nuc-triphosphatase_THEP1"/>
</dbReference>
<dbReference type="OrthoDB" id="47144at2"/>
<evidence type="ECO:0000313" key="5">
    <source>
        <dbReference type="Proteomes" id="UP000196365"/>
    </source>
</evidence>
<dbReference type="GO" id="GO:0017111">
    <property type="term" value="F:ribonucleoside triphosphate phosphatase activity"/>
    <property type="evidence" value="ECO:0007669"/>
    <property type="project" value="InterPro"/>
</dbReference>
<dbReference type="Gene3D" id="3.40.50.300">
    <property type="entry name" value="P-loop containing nucleotide triphosphate hydrolases"/>
    <property type="match status" value="1"/>
</dbReference>
<evidence type="ECO:0000256" key="3">
    <source>
        <dbReference type="ARBA" id="ARBA00022840"/>
    </source>
</evidence>
<name>A0A1T4NGK4_9FIRM</name>
<reference evidence="4 5" key="1">
    <citation type="submission" date="2017-02" db="EMBL/GenBank/DDBJ databases">
        <authorList>
            <person name="Peterson S.W."/>
        </authorList>
    </citation>
    <scope>NUCLEOTIDE SEQUENCE [LARGE SCALE GENOMIC DNA]</scope>
    <source>
        <strain evidence="4 5">DSM 15102</strain>
    </source>
</reference>
<accession>A0A1T4NGK4</accession>
<keyword evidence="3" id="KW-0067">ATP-binding</keyword>
<evidence type="ECO:0000256" key="1">
    <source>
        <dbReference type="ARBA" id="ARBA00022741"/>
    </source>
</evidence>
<dbReference type="Pfam" id="PF03266">
    <property type="entry name" value="NTPase_1"/>
    <property type="match status" value="1"/>
</dbReference>
<dbReference type="PANTHER" id="PTHR43146:SF1">
    <property type="entry name" value="CANCER-RELATED NUCLEOSIDE-TRIPHOSPHATASE"/>
    <property type="match status" value="1"/>
</dbReference>
<dbReference type="GO" id="GO:0005524">
    <property type="term" value="F:ATP binding"/>
    <property type="evidence" value="ECO:0007669"/>
    <property type="project" value="UniProtKB-KW"/>
</dbReference>
<evidence type="ECO:0000256" key="2">
    <source>
        <dbReference type="ARBA" id="ARBA00022801"/>
    </source>
</evidence>
<keyword evidence="5" id="KW-1185">Reference proteome</keyword>
<sequence>MKHVFLSGNIGIGKSTIIQKLIRNLNLNQEKIGGFYTKAYIKGNELKGFYLEPIHIHYNIPNIQDRLIGYKLDGGDKWISVKDTFENLGVRVLKECMKGSFDLIILDELGFFENDCLLFQKKIHEVLSSGKRVIGVIKPFSTPFIDSIRIREDVMEVEVTKDNRQGLIKYLTNQFRQRE</sequence>
<dbReference type="Proteomes" id="UP000196365">
    <property type="component" value="Unassembled WGS sequence"/>
</dbReference>
<evidence type="ECO:0000313" key="4">
    <source>
        <dbReference type="EMBL" id="SJZ78400.1"/>
    </source>
</evidence>
<keyword evidence="2" id="KW-0378">Hydrolase</keyword>
<keyword evidence="1" id="KW-0547">Nucleotide-binding</keyword>
<dbReference type="InterPro" id="IPR027417">
    <property type="entry name" value="P-loop_NTPase"/>
</dbReference>
<gene>
    <name evidence="4" type="ORF">SAMN02745973_01672</name>
</gene>
<dbReference type="RefSeq" id="WP_087679068.1">
    <property type="nucleotide sequence ID" value="NZ_FUWV01000011.1"/>
</dbReference>
<dbReference type="EMBL" id="FUWV01000011">
    <property type="protein sequence ID" value="SJZ78400.1"/>
    <property type="molecule type" value="Genomic_DNA"/>
</dbReference>
<dbReference type="SUPFAM" id="SSF52540">
    <property type="entry name" value="P-loop containing nucleoside triphosphate hydrolases"/>
    <property type="match status" value="1"/>
</dbReference>
<organism evidence="4 5">
    <name type="scientific">Garciella nitratireducens DSM 15102</name>
    <dbReference type="NCBI Taxonomy" id="1121911"/>
    <lineage>
        <taxon>Bacteria</taxon>
        <taxon>Bacillati</taxon>
        <taxon>Bacillota</taxon>
        <taxon>Clostridia</taxon>
        <taxon>Eubacteriales</taxon>
        <taxon>Eubacteriaceae</taxon>
        <taxon>Garciella</taxon>
    </lineage>
</organism>
<dbReference type="AlphaFoldDB" id="A0A1T4NGK4"/>
<dbReference type="PANTHER" id="PTHR43146">
    <property type="entry name" value="CANCER-RELATED NUCLEOSIDE-TRIPHOSPHATASE"/>
    <property type="match status" value="1"/>
</dbReference>
<proteinExistence type="predicted"/>
<protein>
    <submittedName>
        <fullName evidence="4">Nucleoside-triphosphatase</fullName>
    </submittedName>
</protein>